<dbReference type="Proteomes" id="UP001295740">
    <property type="component" value="Unassembled WGS sequence"/>
</dbReference>
<accession>A0AAI8YMI0</accession>
<feature type="transmembrane region" description="Helical" evidence="7">
    <location>
        <begin position="493"/>
        <end position="515"/>
    </location>
</feature>
<protein>
    <submittedName>
        <fullName evidence="9">Uu.00g061320.m01.CDS01</fullName>
    </submittedName>
</protein>
<feature type="transmembrane region" description="Helical" evidence="7">
    <location>
        <begin position="344"/>
        <end position="362"/>
    </location>
</feature>
<dbReference type="GO" id="GO:0016020">
    <property type="term" value="C:membrane"/>
    <property type="evidence" value="ECO:0007669"/>
    <property type="project" value="UniProtKB-SubCell"/>
</dbReference>
<keyword evidence="4 7" id="KW-1133">Transmembrane helix</keyword>
<feature type="transmembrane region" description="Helical" evidence="7">
    <location>
        <begin position="208"/>
        <end position="231"/>
    </location>
</feature>
<dbReference type="InterPro" id="IPR005829">
    <property type="entry name" value="Sugar_transporter_CS"/>
</dbReference>
<dbReference type="InterPro" id="IPR020846">
    <property type="entry name" value="MFS_dom"/>
</dbReference>
<comment type="caution">
    <text evidence="9">The sequence shown here is derived from an EMBL/GenBank/DDBJ whole genome shotgun (WGS) entry which is preliminary data.</text>
</comment>
<sequence length="676" mass="74755">MAHDSAQEDDVTRVKRRPWWHLWVDYHREVKHLVIDYSFRERERQISKIVDDGGFNTTVFFVAASGFLASSYSLFSMNVVTPSLFYLYPPNGRLSPGPGFVIDELTLIGTVLGMVVMGHLADRSGRKTWYGVELLILIIATMGVVQSSEGFMVQESGGTYKSSMDIYSWISWWRLILGFGIGAEYPLSSIICAEWASTESRGTMLSAVFLTQAIGRLLACAVSLGSLQVISKRWHVPPGSDSDDMKLVVDSVWRLTVGIGMIPAAVAVLLRLTIPETPRYYADIMKDLRMAVKNAMKIYGRNKDIKEKNRSYDTPVRRDSDEEDDWFGSAWNYLTGPQKAWKRLASISLLWCIMDIGFYGLSMDSPSALSTLAHDPSDNSTSYDFGWHAGTNDTMHGGGNQTEGDAPDSSWNTDYWNPNNTIYNMLEENAVRSILITTVASLAGSITAIVIINYFRRKYILFTTFLILSVLFAVAGANLIVTSDKNQAHLLTTIFIALIHFTFNAGPNTLIFVLAAEIFPTVYRCTFYGMAAASGKVGAIVIRAVIEATENHEKSLGIRLLVCIPLMLISAWISLYLPDVQTGPRLVYRDAEAEAQPLPESQLAAGTAQEETPTGHTTQPLPTGESLGDRDSVVSTDISSVNDAVTRTQPGLSPPRLRLLGRLKNIPLERIAPNPS</sequence>
<feature type="region of interest" description="Disordered" evidence="6">
    <location>
        <begin position="600"/>
        <end position="631"/>
    </location>
</feature>
<feature type="transmembrane region" description="Helical" evidence="7">
    <location>
        <begin position="54"/>
        <end position="75"/>
    </location>
</feature>
<evidence type="ECO:0000256" key="4">
    <source>
        <dbReference type="ARBA" id="ARBA00022989"/>
    </source>
</evidence>
<dbReference type="Gene3D" id="1.20.1250.20">
    <property type="entry name" value="MFS general substrate transporter like domains"/>
    <property type="match status" value="2"/>
</dbReference>
<feature type="transmembrane region" description="Helical" evidence="7">
    <location>
        <begin position="128"/>
        <end position="146"/>
    </location>
</feature>
<evidence type="ECO:0000256" key="1">
    <source>
        <dbReference type="ARBA" id="ARBA00004141"/>
    </source>
</evidence>
<keyword evidence="3 7" id="KW-0812">Transmembrane</keyword>
<feature type="transmembrane region" description="Helical" evidence="7">
    <location>
        <begin position="166"/>
        <end position="187"/>
    </location>
</feature>
<keyword evidence="5 7" id="KW-0472">Membrane</keyword>
<feature type="transmembrane region" description="Helical" evidence="7">
    <location>
        <begin position="527"/>
        <end position="546"/>
    </location>
</feature>
<dbReference type="PROSITE" id="PS50850">
    <property type="entry name" value="MFS"/>
    <property type="match status" value="1"/>
</dbReference>
<evidence type="ECO:0000256" key="7">
    <source>
        <dbReference type="SAM" id="Phobius"/>
    </source>
</evidence>
<gene>
    <name evidence="9" type="ORF">KHLLAP_LOCUS10700</name>
</gene>
<keyword evidence="2" id="KW-0813">Transport</keyword>
<feature type="domain" description="Major facilitator superfamily (MFS) profile" evidence="8">
    <location>
        <begin position="59"/>
        <end position="582"/>
    </location>
</feature>
<dbReference type="EMBL" id="CAUWAG010000013">
    <property type="protein sequence ID" value="CAJ2510232.1"/>
    <property type="molecule type" value="Genomic_DNA"/>
</dbReference>
<feature type="compositionally biased region" description="Polar residues" evidence="6">
    <location>
        <begin position="609"/>
        <end position="621"/>
    </location>
</feature>
<dbReference type="PANTHER" id="PTHR23511:SF34">
    <property type="entry name" value="SYNAPTIC VESICLE GLYCOPROTEIN 2"/>
    <property type="match status" value="1"/>
</dbReference>
<evidence type="ECO:0000313" key="9">
    <source>
        <dbReference type="EMBL" id="CAJ2510232.1"/>
    </source>
</evidence>
<proteinExistence type="predicted"/>
<evidence type="ECO:0000256" key="3">
    <source>
        <dbReference type="ARBA" id="ARBA00022692"/>
    </source>
</evidence>
<feature type="transmembrane region" description="Helical" evidence="7">
    <location>
        <begin position="558"/>
        <end position="577"/>
    </location>
</feature>
<name>A0AAI8YMI0_9PEZI</name>
<evidence type="ECO:0000256" key="2">
    <source>
        <dbReference type="ARBA" id="ARBA00022448"/>
    </source>
</evidence>
<dbReference type="PANTHER" id="PTHR23511">
    <property type="entry name" value="SYNAPTIC VESICLE GLYCOPROTEIN 2"/>
    <property type="match status" value="1"/>
</dbReference>
<keyword evidence="10" id="KW-1185">Reference proteome</keyword>
<feature type="transmembrane region" description="Helical" evidence="7">
    <location>
        <begin position="251"/>
        <end position="270"/>
    </location>
</feature>
<dbReference type="Pfam" id="PF00083">
    <property type="entry name" value="Sugar_tr"/>
    <property type="match status" value="2"/>
</dbReference>
<evidence type="ECO:0000256" key="5">
    <source>
        <dbReference type="ARBA" id="ARBA00023136"/>
    </source>
</evidence>
<evidence type="ECO:0000259" key="8">
    <source>
        <dbReference type="PROSITE" id="PS50850"/>
    </source>
</evidence>
<comment type="subcellular location">
    <subcellularLocation>
        <location evidence="1">Membrane</location>
        <topology evidence="1">Multi-pass membrane protein</topology>
    </subcellularLocation>
</comment>
<organism evidence="9 10">
    <name type="scientific">Anthostomella pinea</name>
    <dbReference type="NCBI Taxonomy" id="933095"/>
    <lineage>
        <taxon>Eukaryota</taxon>
        <taxon>Fungi</taxon>
        <taxon>Dikarya</taxon>
        <taxon>Ascomycota</taxon>
        <taxon>Pezizomycotina</taxon>
        <taxon>Sordariomycetes</taxon>
        <taxon>Xylariomycetidae</taxon>
        <taxon>Xylariales</taxon>
        <taxon>Xylariaceae</taxon>
        <taxon>Anthostomella</taxon>
    </lineage>
</organism>
<feature type="transmembrane region" description="Helical" evidence="7">
    <location>
        <begin position="430"/>
        <end position="452"/>
    </location>
</feature>
<dbReference type="PROSITE" id="PS00217">
    <property type="entry name" value="SUGAR_TRANSPORT_2"/>
    <property type="match status" value="1"/>
</dbReference>
<dbReference type="SUPFAM" id="SSF103473">
    <property type="entry name" value="MFS general substrate transporter"/>
    <property type="match status" value="1"/>
</dbReference>
<dbReference type="GO" id="GO:0022857">
    <property type="term" value="F:transmembrane transporter activity"/>
    <property type="evidence" value="ECO:0007669"/>
    <property type="project" value="InterPro"/>
</dbReference>
<evidence type="ECO:0000256" key="6">
    <source>
        <dbReference type="SAM" id="MobiDB-lite"/>
    </source>
</evidence>
<dbReference type="InterPro" id="IPR005828">
    <property type="entry name" value="MFS_sugar_transport-like"/>
</dbReference>
<feature type="transmembrane region" description="Helical" evidence="7">
    <location>
        <begin position="95"/>
        <end position="116"/>
    </location>
</feature>
<feature type="transmembrane region" description="Helical" evidence="7">
    <location>
        <begin position="459"/>
        <end position="481"/>
    </location>
</feature>
<evidence type="ECO:0000313" key="10">
    <source>
        <dbReference type="Proteomes" id="UP001295740"/>
    </source>
</evidence>
<dbReference type="AlphaFoldDB" id="A0AAI8YMI0"/>
<reference evidence="9" key="1">
    <citation type="submission" date="2023-10" db="EMBL/GenBank/DDBJ databases">
        <authorList>
            <person name="Hackl T."/>
        </authorList>
    </citation>
    <scope>NUCLEOTIDE SEQUENCE</scope>
</reference>
<dbReference type="InterPro" id="IPR036259">
    <property type="entry name" value="MFS_trans_sf"/>
</dbReference>